<dbReference type="AlphaFoldDB" id="A0A6M1R560"/>
<accession>A0A6M1R560</accession>
<sequence>MTLDPEATRQIEANRANWDARTPIHVASAFYGIDGSRPAESWFADYEWTDLGDLTGREVVHLQCHLGTETVAFAQRGAVTYGLDISAEAVAAARRIAAERGLVVDYHEADVHDAVEVLGADRFDVVYTGKGAVCYLPDIDLWARVVHDLLKPGGFLYLAEFHPLLDALGEVPEPGREDSLELRHDYLSGRGAITKDSTHTYTDGPALSTATTAYEWRHGVGEVVTALAGAGLQIELVREDERLPWPRFPSMVVGEDGWFRLPEQAPRIPLLYAIRARRTV</sequence>
<comment type="caution">
    <text evidence="2">The sequence shown here is derived from an EMBL/GenBank/DDBJ whole genome shotgun (WGS) entry which is preliminary data.</text>
</comment>
<dbReference type="CDD" id="cd02440">
    <property type="entry name" value="AdoMet_MTases"/>
    <property type="match status" value="1"/>
</dbReference>
<proteinExistence type="predicted"/>
<gene>
    <name evidence="2" type="ORF">G5C66_18725</name>
</gene>
<reference evidence="2 3" key="1">
    <citation type="submission" date="2020-02" db="EMBL/GenBank/DDBJ databases">
        <title>Whole-genome analyses of novel actinobacteria.</title>
        <authorList>
            <person name="Sahin N."/>
        </authorList>
    </citation>
    <scope>NUCLEOTIDE SEQUENCE [LARGE SCALE GENOMIC DNA]</scope>
    <source>
        <strain evidence="2 3">KC13</strain>
    </source>
</reference>
<evidence type="ECO:0000313" key="2">
    <source>
        <dbReference type="EMBL" id="NGN94762.1"/>
    </source>
</evidence>
<dbReference type="Gene3D" id="3.40.50.150">
    <property type="entry name" value="Vaccinia Virus protein VP39"/>
    <property type="match status" value="1"/>
</dbReference>
<organism evidence="2 3">
    <name type="scientific">Nocardioides turkmenicus</name>
    <dbReference type="NCBI Taxonomy" id="2711220"/>
    <lineage>
        <taxon>Bacteria</taxon>
        <taxon>Bacillati</taxon>
        <taxon>Actinomycetota</taxon>
        <taxon>Actinomycetes</taxon>
        <taxon>Propionibacteriales</taxon>
        <taxon>Nocardioidaceae</taxon>
        <taxon>Nocardioides</taxon>
    </lineage>
</organism>
<dbReference type="SUPFAM" id="SSF53335">
    <property type="entry name" value="S-adenosyl-L-methionine-dependent methyltransferases"/>
    <property type="match status" value="1"/>
</dbReference>
<dbReference type="Proteomes" id="UP000483261">
    <property type="component" value="Unassembled WGS sequence"/>
</dbReference>
<evidence type="ECO:0000313" key="3">
    <source>
        <dbReference type="Proteomes" id="UP000483261"/>
    </source>
</evidence>
<keyword evidence="3" id="KW-1185">Reference proteome</keyword>
<feature type="domain" description="Methyltransferase type 12" evidence="1">
    <location>
        <begin position="61"/>
        <end position="156"/>
    </location>
</feature>
<dbReference type="RefSeq" id="WP_165112454.1">
    <property type="nucleotide sequence ID" value="NZ_JAALAA010000017.1"/>
</dbReference>
<dbReference type="GO" id="GO:0008168">
    <property type="term" value="F:methyltransferase activity"/>
    <property type="evidence" value="ECO:0007669"/>
    <property type="project" value="UniProtKB-KW"/>
</dbReference>
<dbReference type="Pfam" id="PF08242">
    <property type="entry name" value="Methyltransf_12"/>
    <property type="match status" value="1"/>
</dbReference>
<protein>
    <submittedName>
        <fullName evidence="2">Class I SAM-dependent methyltransferase</fullName>
    </submittedName>
</protein>
<name>A0A6M1R560_9ACTN</name>
<keyword evidence="2" id="KW-0489">Methyltransferase</keyword>
<keyword evidence="2" id="KW-0808">Transferase</keyword>
<evidence type="ECO:0000259" key="1">
    <source>
        <dbReference type="Pfam" id="PF08242"/>
    </source>
</evidence>
<dbReference type="InterPro" id="IPR013217">
    <property type="entry name" value="Methyltransf_12"/>
</dbReference>
<dbReference type="InterPro" id="IPR029063">
    <property type="entry name" value="SAM-dependent_MTases_sf"/>
</dbReference>
<dbReference type="GO" id="GO:0032259">
    <property type="term" value="P:methylation"/>
    <property type="evidence" value="ECO:0007669"/>
    <property type="project" value="UniProtKB-KW"/>
</dbReference>
<dbReference type="EMBL" id="JAALAA010000017">
    <property type="protein sequence ID" value="NGN94762.1"/>
    <property type="molecule type" value="Genomic_DNA"/>
</dbReference>